<feature type="region of interest" description="Disordered" evidence="1">
    <location>
        <begin position="137"/>
        <end position="191"/>
    </location>
</feature>
<dbReference type="AlphaFoldDB" id="A0A024ULM7"/>
<feature type="region of interest" description="Disordered" evidence="1">
    <location>
        <begin position="1"/>
        <end position="20"/>
    </location>
</feature>
<dbReference type="eggNOG" id="ENOG502SBRA">
    <property type="taxonomic scope" value="Eukaryota"/>
</dbReference>
<dbReference type="VEuPathDB" id="FungiDB:H310_01883"/>
<organism evidence="2">
    <name type="scientific">Aphanomyces invadans</name>
    <dbReference type="NCBI Taxonomy" id="157072"/>
    <lineage>
        <taxon>Eukaryota</taxon>
        <taxon>Sar</taxon>
        <taxon>Stramenopiles</taxon>
        <taxon>Oomycota</taxon>
        <taxon>Saprolegniomycetes</taxon>
        <taxon>Saprolegniales</taxon>
        <taxon>Verrucalvaceae</taxon>
        <taxon>Aphanomyces</taxon>
    </lineage>
</organism>
<gene>
    <name evidence="2" type="ORF">H310_01883</name>
</gene>
<feature type="compositionally biased region" description="Pro residues" evidence="1">
    <location>
        <begin position="165"/>
        <end position="174"/>
    </location>
</feature>
<protein>
    <submittedName>
        <fullName evidence="2">Uncharacterized protein</fullName>
    </submittedName>
</protein>
<feature type="compositionally biased region" description="Low complexity" evidence="1">
    <location>
        <begin position="43"/>
        <end position="54"/>
    </location>
</feature>
<sequence length="455" mass="51175">MARKQPSAEPQGYSGGFFLPAQRSMHCKGGFFATDSKPMMAMPTSTKAKPSSTSNRADATAAPVELNHSSSNNQQQSTSASLRRQKPRGIPPSRSHLHHSRGECSTTAEPQSDVESNVNAKFEMALKELRDNKGQYQTFGAPQSLRNDITLGTATARPPSSGITQPPPPTPPEVRTPTPETEGSVPIGDHSPRKKLKIAEMVIRKLYKKNLELEKALAQAKADLHRASQPAPYELQLEKPPTLESVRVIELQKDEYLKHLAAEQDKTIQELRRKLEEIHGAKASASPKSGKITSSAAVISRLQKRLQEAIGESSRQKNSYIKLKSDYKRLLLQRTRSISGSSEVDSHARELLALMEKRLLKVEDEREQDMALYNMKLFETEQKNCDDYVAKKMLENEIYKVTKDAREREDLDNQIEKCMFGVFERLHQVEQENIRLREAHERSRAIATTRVNNLT</sequence>
<dbReference type="OrthoDB" id="166827at2759"/>
<accession>A0A024ULM7</accession>
<feature type="compositionally biased region" description="Polar residues" evidence="1">
    <location>
        <begin position="137"/>
        <end position="153"/>
    </location>
</feature>
<reference evidence="2" key="1">
    <citation type="submission" date="2013-12" db="EMBL/GenBank/DDBJ databases">
        <title>The Genome Sequence of Aphanomyces invadans NJM9701.</title>
        <authorList>
            <consortium name="The Broad Institute Genomics Platform"/>
            <person name="Russ C."/>
            <person name="Tyler B."/>
            <person name="van West P."/>
            <person name="Dieguez-Uribeondo J."/>
            <person name="Young S.K."/>
            <person name="Zeng Q."/>
            <person name="Gargeya S."/>
            <person name="Fitzgerald M."/>
            <person name="Abouelleil A."/>
            <person name="Alvarado L."/>
            <person name="Chapman S.B."/>
            <person name="Gainer-Dewar J."/>
            <person name="Goldberg J."/>
            <person name="Griggs A."/>
            <person name="Gujja S."/>
            <person name="Hansen M."/>
            <person name="Howarth C."/>
            <person name="Imamovic A."/>
            <person name="Ireland A."/>
            <person name="Larimer J."/>
            <person name="McCowan C."/>
            <person name="Murphy C."/>
            <person name="Pearson M."/>
            <person name="Poon T.W."/>
            <person name="Priest M."/>
            <person name="Roberts A."/>
            <person name="Saif S."/>
            <person name="Shea T."/>
            <person name="Sykes S."/>
            <person name="Wortman J."/>
            <person name="Nusbaum C."/>
            <person name="Birren B."/>
        </authorList>
    </citation>
    <scope>NUCLEOTIDE SEQUENCE [LARGE SCALE GENOMIC DNA]</scope>
    <source>
        <strain evidence="2">NJM9701</strain>
    </source>
</reference>
<feature type="compositionally biased region" description="Low complexity" evidence="1">
    <location>
        <begin position="67"/>
        <end position="81"/>
    </location>
</feature>
<feature type="region of interest" description="Disordered" evidence="1">
    <location>
        <begin position="28"/>
        <end position="119"/>
    </location>
</feature>
<feature type="compositionally biased region" description="Polar residues" evidence="1">
    <location>
        <begin position="103"/>
        <end position="119"/>
    </location>
</feature>
<name>A0A024ULM7_9STRA</name>
<dbReference type="GeneID" id="20078933"/>
<proteinExistence type="predicted"/>
<evidence type="ECO:0000256" key="1">
    <source>
        <dbReference type="SAM" id="MobiDB-lite"/>
    </source>
</evidence>
<evidence type="ECO:0000313" key="2">
    <source>
        <dbReference type="EMBL" id="ETW07346.1"/>
    </source>
</evidence>
<dbReference type="RefSeq" id="XP_008863439.1">
    <property type="nucleotide sequence ID" value="XM_008865217.1"/>
</dbReference>
<dbReference type="EMBL" id="KI913954">
    <property type="protein sequence ID" value="ETW07346.1"/>
    <property type="molecule type" value="Genomic_DNA"/>
</dbReference>